<evidence type="ECO:0000313" key="6">
    <source>
        <dbReference type="Proteomes" id="UP000232722"/>
    </source>
</evidence>
<proteinExistence type="predicted"/>
<accession>A0A2I1EGH7</accession>
<dbReference type="VEuPathDB" id="FungiDB:RhiirFUN_015764"/>
<dbReference type="Proteomes" id="UP000232688">
    <property type="component" value="Unassembled WGS sequence"/>
</dbReference>
<dbReference type="Proteomes" id="UP000232722">
    <property type="component" value="Unassembled WGS sequence"/>
</dbReference>
<dbReference type="SMR" id="A0A2I1EGH7"/>
<reference evidence="6 7" key="1">
    <citation type="submission" date="2016-04" db="EMBL/GenBank/DDBJ databases">
        <title>Genome analyses suggest a sexual origin of heterokaryosis in a supposedly ancient asexual fungus.</title>
        <authorList>
            <person name="Ropars J."/>
            <person name="Sedzielewska K."/>
            <person name="Noel J."/>
            <person name="Charron P."/>
            <person name="Farinelli L."/>
            <person name="Marton T."/>
            <person name="Kruger M."/>
            <person name="Pelin A."/>
            <person name="Brachmann A."/>
            <person name="Corradi N."/>
        </authorList>
    </citation>
    <scope>NUCLEOTIDE SEQUENCE [LARGE SCALE GENOMIC DNA]</scope>
    <source>
        <strain evidence="2 6">A5</strain>
        <strain evidence="4 7">C2</strain>
    </source>
</reference>
<comment type="caution">
    <text evidence="3">The sequence shown here is derived from an EMBL/GenBank/DDBJ whole genome shotgun (WGS) entry which is preliminary data.</text>
</comment>
<reference evidence="3 5" key="4">
    <citation type="submission" date="2017-10" db="EMBL/GenBank/DDBJ databases">
        <title>Genome analyses suggest a sexual origin of heterokaryosis in a supposedly ancient asexual fungus.</title>
        <authorList>
            <person name="Corradi N."/>
            <person name="Sedzielewska K."/>
            <person name="Noel J."/>
            <person name="Charron P."/>
            <person name="Farinelli L."/>
            <person name="Marton T."/>
            <person name="Kruger M."/>
            <person name="Pelin A."/>
            <person name="Brachmann A."/>
            <person name="Corradi N."/>
        </authorList>
    </citation>
    <scope>NUCLEOTIDE SEQUENCE [LARGE SCALE GENOMIC DNA]</scope>
    <source>
        <strain evidence="3 5">A1</strain>
    </source>
</reference>
<protein>
    <submittedName>
        <fullName evidence="3">Uncharacterized protein</fullName>
    </submittedName>
</protein>
<dbReference type="VEuPathDB" id="FungiDB:RhiirA1_418787"/>
<evidence type="ECO:0000313" key="3">
    <source>
        <dbReference type="EMBL" id="PKC66882.1"/>
    </source>
</evidence>
<keyword evidence="1" id="KW-0812">Transmembrane</keyword>
<evidence type="ECO:0000313" key="7">
    <source>
        <dbReference type="Proteomes" id="UP000233469"/>
    </source>
</evidence>
<evidence type="ECO:0000313" key="4">
    <source>
        <dbReference type="EMBL" id="PKK69374.1"/>
    </source>
</evidence>
<dbReference type="Proteomes" id="UP000233469">
    <property type="component" value="Unassembled WGS sequence"/>
</dbReference>
<evidence type="ECO:0000313" key="5">
    <source>
        <dbReference type="Proteomes" id="UP000232688"/>
    </source>
</evidence>
<name>A0A2I1EGH7_9GLOM</name>
<dbReference type="VEuPathDB" id="FungiDB:FUN_010432"/>
<dbReference type="EMBL" id="LLXJ01000127">
    <property type="protein sequence ID" value="PKC14600.1"/>
    <property type="molecule type" value="Genomic_DNA"/>
</dbReference>
<reference evidence="2 6" key="2">
    <citation type="submission" date="2017-09" db="EMBL/GenBank/DDBJ databases">
        <title>Extensive intraspecific genome diversity in a model arbuscular mycorrhizal fungus.</title>
        <authorList>
            <person name="Chen E.C."/>
            <person name="Morin E."/>
            <person name="Beaudet D."/>
            <person name="Noel J."/>
            <person name="Ndikumana S."/>
            <person name="Charron P."/>
            <person name="St-Onge C."/>
            <person name="Giorgi J."/>
            <person name="Grigoriev I.V."/>
            <person name="Roux C."/>
            <person name="Martin F.M."/>
            <person name="Corradi N."/>
        </authorList>
    </citation>
    <scope>NUCLEOTIDE SEQUENCE [LARGE SCALE GENOMIC DNA]</scope>
    <source>
        <strain evidence="2 6">A5</strain>
    </source>
</reference>
<gene>
    <name evidence="3" type="ORF">RhiirA1_418787</name>
    <name evidence="2" type="ORF">RhiirA5_350162</name>
    <name evidence="4" type="ORF">RhiirC2_748540</name>
</gene>
<keyword evidence="1" id="KW-0472">Membrane</keyword>
<dbReference type="EMBL" id="LLXL01000733">
    <property type="protein sequence ID" value="PKK69374.1"/>
    <property type="molecule type" value="Genomic_DNA"/>
</dbReference>
<feature type="transmembrane region" description="Helical" evidence="1">
    <location>
        <begin position="47"/>
        <end position="64"/>
    </location>
</feature>
<evidence type="ECO:0000256" key="1">
    <source>
        <dbReference type="SAM" id="Phobius"/>
    </source>
</evidence>
<dbReference type="AlphaFoldDB" id="A0A2I1EGH7"/>
<organism evidence="3 5">
    <name type="scientific">Rhizophagus irregularis</name>
    <dbReference type="NCBI Taxonomy" id="588596"/>
    <lineage>
        <taxon>Eukaryota</taxon>
        <taxon>Fungi</taxon>
        <taxon>Fungi incertae sedis</taxon>
        <taxon>Mucoromycota</taxon>
        <taxon>Glomeromycotina</taxon>
        <taxon>Glomeromycetes</taxon>
        <taxon>Glomerales</taxon>
        <taxon>Glomeraceae</taxon>
        <taxon>Rhizophagus</taxon>
    </lineage>
</organism>
<dbReference type="EMBL" id="LLXH01000430">
    <property type="protein sequence ID" value="PKC66882.1"/>
    <property type="molecule type" value="Genomic_DNA"/>
</dbReference>
<reference evidence="5 7" key="3">
    <citation type="submission" date="2017-10" db="EMBL/GenBank/DDBJ databases">
        <title>Extensive intraspecific genome diversity in a model arbuscular mycorrhizal fungus.</title>
        <authorList>
            <person name="Chen E.C.H."/>
            <person name="Morin E."/>
            <person name="Baudet D."/>
            <person name="Noel J."/>
            <person name="Ndikumana S."/>
            <person name="Charron P."/>
            <person name="St-Onge C."/>
            <person name="Giorgi J."/>
            <person name="Grigoriev I.V."/>
            <person name="Roux C."/>
            <person name="Martin F.M."/>
            <person name="Corradi N."/>
        </authorList>
    </citation>
    <scope>NUCLEOTIDE SEQUENCE [LARGE SCALE GENOMIC DNA]</scope>
    <source>
        <strain evidence="3 5">A1</strain>
        <strain evidence="4 7">C2</strain>
    </source>
</reference>
<evidence type="ECO:0000313" key="2">
    <source>
        <dbReference type="EMBL" id="PKC14600.1"/>
    </source>
</evidence>
<sequence>MNVGDVIEAEMKTPKYYKKHEYFSKKDIRKNVEDLKENNVIMWKNNYTNFILIGIFLTVISYILKIRGYF</sequence>
<keyword evidence="1" id="KW-1133">Transmembrane helix</keyword>